<keyword evidence="3" id="KW-0378">Hydrolase</keyword>
<keyword evidence="3" id="KW-0645">Protease</keyword>
<feature type="domain" description="DJ-1/PfpI" evidence="2">
    <location>
        <begin position="7"/>
        <end position="174"/>
    </location>
</feature>
<evidence type="ECO:0000259" key="2">
    <source>
        <dbReference type="Pfam" id="PF01965"/>
    </source>
</evidence>
<comment type="caution">
    <text evidence="3">The sequence shown here is derived from an EMBL/GenBank/DDBJ whole genome shotgun (WGS) entry which is preliminary data.</text>
</comment>
<gene>
    <name evidence="3" type="ORF">GCM10007391_31580</name>
</gene>
<dbReference type="CDD" id="cd03134">
    <property type="entry name" value="GATase1_PfpI_like"/>
    <property type="match status" value="1"/>
</dbReference>
<dbReference type="InterPro" id="IPR006286">
    <property type="entry name" value="C56_PfpI-like"/>
</dbReference>
<dbReference type="AlphaFoldDB" id="A0A918N1R3"/>
<proteinExistence type="inferred from homology"/>
<dbReference type="SUPFAM" id="SSF52317">
    <property type="entry name" value="Class I glutamine amidotransferase-like"/>
    <property type="match status" value="1"/>
</dbReference>
<organism evidence="3 4">
    <name type="scientific">Alteromonas halophila</name>
    <dbReference type="NCBI Taxonomy" id="516698"/>
    <lineage>
        <taxon>Bacteria</taxon>
        <taxon>Pseudomonadati</taxon>
        <taxon>Pseudomonadota</taxon>
        <taxon>Gammaproteobacteria</taxon>
        <taxon>Alteromonadales</taxon>
        <taxon>Alteromonadaceae</taxon>
        <taxon>Alteromonas/Salinimonas group</taxon>
        <taxon>Alteromonas</taxon>
    </lineage>
</organism>
<accession>A0A918N1R3</accession>
<comment type="similarity">
    <text evidence="1">Belongs to the peptidase C56 family.</text>
</comment>
<dbReference type="RefSeq" id="WP_189408094.1">
    <property type="nucleotide sequence ID" value="NZ_BMXP01000011.1"/>
</dbReference>
<name>A0A918N1R3_9ALTE</name>
<dbReference type="GO" id="GO:0008233">
    <property type="term" value="F:peptidase activity"/>
    <property type="evidence" value="ECO:0007669"/>
    <property type="project" value="UniProtKB-KW"/>
</dbReference>
<evidence type="ECO:0000313" key="3">
    <source>
        <dbReference type="EMBL" id="GGW95023.1"/>
    </source>
</evidence>
<dbReference type="PANTHER" id="PTHR42733:SF12">
    <property type="entry name" value="PROTEINASE"/>
    <property type="match status" value="1"/>
</dbReference>
<dbReference type="NCBIfam" id="TIGR01382">
    <property type="entry name" value="PfpI"/>
    <property type="match status" value="1"/>
</dbReference>
<sequence length="186" mass="20131">MSKLTGKSVAVLATHGFEQSELSEPVEAVRKAGALVHIISLDGKPIQGMNHDEKGEMVDANNAVSDVSAQDYDGLILPGGVANPDSLRMSCEAMQFVRDFFSKHKPVAAICHAPWTLIEANVVKNRNVTSFPSIKTDLLNAGALWDDQEVVIDQGLITSRNPDDLPAFCQAIIDEFSKGEQARQTV</sequence>
<dbReference type="GO" id="GO:0006508">
    <property type="term" value="P:proteolysis"/>
    <property type="evidence" value="ECO:0007669"/>
    <property type="project" value="UniProtKB-KW"/>
</dbReference>
<protein>
    <submittedName>
        <fullName evidence="3">Protease</fullName>
    </submittedName>
</protein>
<evidence type="ECO:0000313" key="4">
    <source>
        <dbReference type="Proteomes" id="UP000631300"/>
    </source>
</evidence>
<dbReference type="PROSITE" id="PS51276">
    <property type="entry name" value="PEPTIDASE_C56_PFPI"/>
    <property type="match status" value="1"/>
</dbReference>
<keyword evidence="4" id="KW-1185">Reference proteome</keyword>
<dbReference type="InterPro" id="IPR029062">
    <property type="entry name" value="Class_I_gatase-like"/>
</dbReference>
<dbReference type="EMBL" id="BMXP01000011">
    <property type="protein sequence ID" value="GGW95023.1"/>
    <property type="molecule type" value="Genomic_DNA"/>
</dbReference>
<reference evidence="3" key="1">
    <citation type="journal article" date="2014" name="Int. J. Syst. Evol. Microbiol.">
        <title>Complete genome sequence of Corynebacterium casei LMG S-19264T (=DSM 44701T), isolated from a smear-ripened cheese.</title>
        <authorList>
            <consortium name="US DOE Joint Genome Institute (JGI-PGF)"/>
            <person name="Walter F."/>
            <person name="Albersmeier A."/>
            <person name="Kalinowski J."/>
            <person name="Ruckert C."/>
        </authorList>
    </citation>
    <scope>NUCLEOTIDE SEQUENCE</scope>
    <source>
        <strain evidence="3">KCTC 22164</strain>
    </source>
</reference>
<evidence type="ECO:0000256" key="1">
    <source>
        <dbReference type="ARBA" id="ARBA00008542"/>
    </source>
</evidence>
<dbReference type="Pfam" id="PF01965">
    <property type="entry name" value="DJ-1_PfpI"/>
    <property type="match status" value="1"/>
</dbReference>
<reference evidence="3" key="2">
    <citation type="submission" date="2020-09" db="EMBL/GenBank/DDBJ databases">
        <authorList>
            <person name="Sun Q."/>
            <person name="Kim S."/>
        </authorList>
    </citation>
    <scope>NUCLEOTIDE SEQUENCE</scope>
    <source>
        <strain evidence="3">KCTC 22164</strain>
    </source>
</reference>
<dbReference type="PANTHER" id="PTHR42733">
    <property type="entry name" value="DJ-1 PROTEIN"/>
    <property type="match status" value="1"/>
</dbReference>
<dbReference type="Gene3D" id="3.40.50.880">
    <property type="match status" value="1"/>
</dbReference>
<dbReference type="Proteomes" id="UP000631300">
    <property type="component" value="Unassembled WGS sequence"/>
</dbReference>
<dbReference type="InterPro" id="IPR002818">
    <property type="entry name" value="DJ-1/PfpI"/>
</dbReference>